<evidence type="ECO:0000313" key="8">
    <source>
        <dbReference type="EMBL" id="HIU53012.1"/>
    </source>
</evidence>
<keyword evidence="5 7" id="KW-1133">Transmembrane helix</keyword>
<comment type="caution">
    <text evidence="8">The sequence shown here is derived from an EMBL/GenBank/DDBJ whole genome shotgun (WGS) entry which is preliminary data.</text>
</comment>
<evidence type="ECO:0000256" key="5">
    <source>
        <dbReference type="ARBA" id="ARBA00022989"/>
    </source>
</evidence>
<dbReference type="Gene3D" id="3.40.50.300">
    <property type="entry name" value="P-loop containing nucleotide triphosphate hydrolases"/>
    <property type="match status" value="1"/>
</dbReference>
<dbReference type="PANTHER" id="PTHR37937:SF1">
    <property type="entry name" value="CONJUGATIVE TRANSFER: DNA TRANSPORT"/>
    <property type="match status" value="1"/>
</dbReference>
<dbReference type="EMBL" id="DVNC01000021">
    <property type="protein sequence ID" value="HIU53012.1"/>
    <property type="molecule type" value="Genomic_DNA"/>
</dbReference>
<proteinExistence type="inferred from homology"/>
<evidence type="ECO:0000256" key="6">
    <source>
        <dbReference type="ARBA" id="ARBA00023136"/>
    </source>
</evidence>
<keyword evidence="4 7" id="KW-0812">Transmembrane</keyword>
<gene>
    <name evidence="8" type="ORF">IAD20_02905</name>
</gene>
<dbReference type="Proteomes" id="UP000824107">
    <property type="component" value="Unassembled WGS sequence"/>
</dbReference>
<keyword evidence="3" id="KW-1003">Cell membrane</keyword>
<dbReference type="InterPro" id="IPR027417">
    <property type="entry name" value="P-loop_NTPase"/>
</dbReference>
<comment type="subcellular location">
    <subcellularLocation>
        <location evidence="1">Cell membrane</location>
        <topology evidence="1">Multi-pass membrane protein</topology>
    </subcellularLocation>
</comment>
<comment type="similarity">
    <text evidence="2">Belongs to the VirD4/TraG family.</text>
</comment>
<feature type="transmembrane region" description="Helical" evidence="7">
    <location>
        <begin position="91"/>
        <end position="114"/>
    </location>
</feature>
<accession>A0A9D1M3Q3</accession>
<reference evidence="8" key="1">
    <citation type="submission" date="2020-10" db="EMBL/GenBank/DDBJ databases">
        <authorList>
            <person name="Gilroy R."/>
        </authorList>
    </citation>
    <scope>NUCLEOTIDE SEQUENCE</scope>
    <source>
        <strain evidence="8">ChiW3-316</strain>
    </source>
</reference>
<evidence type="ECO:0000256" key="7">
    <source>
        <dbReference type="SAM" id="Phobius"/>
    </source>
</evidence>
<dbReference type="InterPro" id="IPR003688">
    <property type="entry name" value="TraG/VirD4"/>
</dbReference>
<organism evidence="8 9">
    <name type="scientific">Candidatus Scatocola faecipullorum</name>
    <dbReference type="NCBI Taxonomy" id="2840917"/>
    <lineage>
        <taxon>Bacteria</taxon>
        <taxon>Pseudomonadati</taxon>
        <taxon>Pseudomonadota</taxon>
        <taxon>Alphaproteobacteria</taxon>
        <taxon>Rhodospirillales</taxon>
        <taxon>Rhodospirillaceae</taxon>
        <taxon>Rhodospirillaceae incertae sedis</taxon>
        <taxon>Candidatus Scatocola</taxon>
    </lineage>
</organism>
<dbReference type="Pfam" id="PF02534">
    <property type="entry name" value="T4SS-DNA_transf"/>
    <property type="match status" value="1"/>
</dbReference>
<feature type="transmembrane region" description="Helical" evidence="7">
    <location>
        <begin position="20"/>
        <end position="41"/>
    </location>
</feature>
<evidence type="ECO:0000256" key="1">
    <source>
        <dbReference type="ARBA" id="ARBA00004651"/>
    </source>
</evidence>
<reference evidence="8" key="2">
    <citation type="journal article" date="2021" name="PeerJ">
        <title>Extensive microbial diversity within the chicken gut microbiome revealed by metagenomics and culture.</title>
        <authorList>
            <person name="Gilroy R."/>
            <person name="Ravi A."/>
            <person name="Getino M."/>
            <person name="Pursley I."/>
            <person name="Horton D.L."/>
            <person name="Alikhan N.F."/>
            <person name="Baker D."/>
            <person name="Gharbi K."/>
            <person name="Hall N."/>
            <person name="Watson M."/>
            <person name="Adriaenssens E.M."/>
            <person name="Foster-Nyarko E."/>
            <person name="Jarju S."/>
            <person name="Secka A."/>
            <person name="Antonio M."/>
            <person name="Oren A."/>
            <person name="Chaudhuri R.R."/>
            <person name="La Ragione R."/>
            <person name="Hildebrand F."/>
            <person name="Pallen M.J."/>
        </authorList>
    </citation>
    <scope>NUCLEOTIDE SEQUENCE</scope>
    <source>
        <strain evidence="8">ChiW3-316</strain>
    </source>
</reference>
<dbReference type="GO" id="GO:0005886">
    <property type="term" value="C:plasma membrane"/>
    <property type="evidence" value="ECO:0007669"/>
    <property type="project" value="UniProtKB-SubCell"/>
</dbReference>
<evidence type="ECO:0000256" key="2">
    <source>
        <dbReference type="ARBA" id="ARBA00008806"/>
    </source>
</evidence>
<dbReference type="AlphaFoldDB" id="A0A9D1M3Q3"/>
<evidence type="ECO:0000256" key="3">
    <source>
        <dbReference type="ARBA" id="ARBA00022475"/>
    </source>
</evidence>
<protein>
    <submittedName>
        <fullName evidence="8">Type IV secretory system conjugative DNA transfer family protein</fullName>
    </submittedName>
</protein>
<evidence type="ECO:0000256" key="4">
    <source>
        <dbReference type="ARBA" id="ARBA00022692"/>
    </source>
</evidence>
<name>A0A9D1M3Q3_9PROT</name>
<evidence type="ECO:0000313" key="9">
    <source>
        <dbReference type="Proteomes" id="UP000824107"/>
    </source>
</evidence>
<keyword evidence="6 7" id="KW-0472">Membrane</keyword>
<dbReference type="PANTHER" id="PTHR37937">
    <property type="entry name" value="CONJUGATIVE TRANSFER: DNA TRANSPORT"/>
    <property type="match status" value="1"/>
</dbReference>
<sequence>MREKLYLESDSSFFRRFVLLPIIVLLMVVGFVLSAVVFLSLSHVMFYGFNEQSLADLGHFWLSCLTRPQRLWEAYAEWFYVFRLAAAYHKLVPASFMPLLGPLLFIGATVWAYVKSPSSFKLWYRLKNHYAKFEDVQKMGILNGTLFALGRFQNQVLRLCRPLSVFVWGGEGLGKSSCVSLPSVLESDDTCLAVADSTGILAKYSSGYRSRLGKVFYFNWGLTDVPEKGEFWPRWNPVSPKDLPVRGEGRLAYIKMLVSCLFPSEKHNFWEKISQTALEGLLLFYVSKIEQAMANDYFLSGLLEKGRIAKEDRELLQSYYRAMNPELAAPALKALESGKLTLDNYLPVGSWENVSESWRGKEFCLPMFADCLMQRYFAITQEDEEKAAVGGFKVMLGEFIKEAQVFGYDRRAIQVMQQLYYMTRKQRRIIFTMLMAPLTVFRKSTIRSRTSLSDFSLNQLRGICEDGSWRVTTLYTVADAVKSSGFMSRFLIDMLIAHNLRPRSEEGPFALAFVLDDFERLPKLSKLAAGLTQGPELRMSFLMLTDGLHLIQNKYGMEELEDIIGNSSVKLMMAEDKRRMSEHFNKLAVYGTRSVQIPAVDAGAFYKVKKGLADANYYHRIARDLMNHPKTVSFDKSHYLLLVEGFYHLPVNISSNNFLRDGKLKSKAACGASYILDETLAAQRNVQDVDAPDLIAVLQEGGINIEKEEDVDIYLEDKYDEVVETLEEDSDVQTVWAEEISNRWNSAPSAAENPQDLRVKNDDWWLDEEAFKTADSDNANPFESLNEKN</sequence>
<dbReference type="InterPro" id="IPR051539">
    <property type="entry name" value="T4SS-coupling_protein"/>
</dbReference>